<dbReference type="GO" id="GO:0005315">
    <property type="term" value="F:phosphate transmembrane transporter activity"/>
    <property type="evidence" value="ECO:0007669"/>
    <property type="project" value="InterPro"/>
</dbReference>
<evidence type="ECO:0000256" key="5">
    <source>
        <dbReference type="ARBA" id="ARBA00022692"/>
    </source>
</evidence>
<dbReference type="Gene3D" id="1.10.3720.10">
    <property type="entry name" value="MetI-like"/>
    <property type="match status" value="1"/>
</dbReference>
<comment type="caution">
    <text evidence="11">The sequence shown here is derived from an EMBL/GenBank/DDBJ whole genome shotgun (WGS) entry which is preliminary data.</text>
</comment>
<dbReference type="InterPro" id="IPR035906">
    <property type="entry name" value="MetI-like_sf"/>
</dbReference>
<accession>A0A1L8CUQ3</accession>
<feature type="transmembrane region" description="Helical" evidence="8">
    <location>
        <begin position="12"/>
        <end position="34"/>
    </location>
</feature>
<evidence type="ECO:0000256" key="3">
    <source>
        <dbReference type="ARBA" id="ARBA00022448"/>
    </source>
</evidence>
<dbReference type="GO" id="GO:0005886">
    <property type="term" value="C:plasma membrane"/>
    <property type="evidence" value="ECO:0007669"/>
    <property type="project" value="UniProtKB-SubCell"/>
</dbReference>
<name>A0A1L8CUQ3_9THEO</name>
<proteinExistence type="inferred from homology"/>
<dbReference type="PANTHER" id="PTHR30425">
    <property type="entry name" value="PHOSPHATE TRANSPORT SYSTEM PERMEASE PROTEIN PST"/>
    <property type="match status" value="1"/>
</dbReference>
<gene>
    <name evidence="11" type="ORF">cpu_11410</name>
</gene>
<evidence type="ECO:0000256" key="4">
    <source>
        <dbReference type="ARBA" id="ARBA00022475"/>
    </source>
</evidence>
<protein>
    <recommendedName>
        <fullName evidence="9">Phosphate transport system permease protein</fullName>
    </recommendedName>
</protein>
<dbReference type="Proteomes" id="UP000187485">
    <property type="component" value="Unassembled WGS sequence"/>
</dbReference>
<keyword evidence="4 9" id="KW-1003">Cell membrane</keyword>
<dbReference type="PROSITE" id="PS50928">
    <property type="entry name" value="ABC_TM1"/>
    <property type="match status" value="1"/>
</dbReference>
<dbReference type="Pfam" id="PF00528">
    <property type="entry name" value="BPD_transp_1"/>
    <property type="match status" value="1"/>
</dbReference>
<comment type="similarity">
    <text evidence="2 9">Belongs to the binding-protein-dependent transport system permease family. CysTW subfamily.</text>
</comment>
<feature type="transmembrane region" description="Helical" evidence="8">
    <location>
        <begin position="145"/>
        <end position="168"/>
    </location>
</feature>
<feature type="transmembrane region" description="Helical" evidence="8">
    <location>
        <begin position="63"/>
        <end position="88"/>
    </location>
</feature>
<evidence type="ECO:0000259" key="10">
    <source>
        <dbReference type="PROSITE" id="PS50928"/>
    </source>
</evidence>
<evidence type="ECO:0000256" key="6">
    <source>
        <dbReference type="ARBA" id="ARBA00022989"/>
    </source>
</evidence>
<reference evidence="12" key="1">
    <citation type="submission" date="2016-12" db="EMBL/GenBank/DDBJ databases">
        <title>Draft Genome Sequences od Carboxydothermus pertinax and islandicus, Hydrogenogenic Carboxydotrophic Bacteria.</title>
        <authorList>
            <person name="Fukuyama Y."/>
            <person name="Ohmae K."/>
            <person name="Yoneda Y."/>
            <person name="Yoshida T."/>
            <person name="Sako Y."/>
        </authorList>
    </citation>
    <scope>NUCLEOTIDE SEQUENCE [LARGE SCALE GENOMIC DNA]</scope>
    <source>
        <strain evidence="12">Ug1</strain>
    </source>
</reference>
<dbReference type="InterPro" id="IPR051124">
    <property type="entry name" value="Phosphate_Transport_Permease"/>
</dbReference>
<feature type="transmembrane region" description="Helical" evidence="8">
    <location>
        <begin position="109"/>
        <end position="133"/>
    </location>
</feature>
<keyword evidence="12" id="KW-1185">Reference proteome</keyword>
<keyword evidence="3 8" id="KW-0813">Transport</keyword>
<dbReference type="AlphaFoldDB" id="A0A1L8CUQ3"/>
<keyword evidence="6 8" id="KW-1133">Transmembrane helix</keyword>
<evidence type="ECO:0000313" key="11">
    <source>
        <dbReference type="EMBL" id="GAV22631.1"/>
    </source>
</evidence>
<dbReference type="STRING" id="870242.cpu_11410"/>
<dbReference type="EMBL" id="BDJK01000016">
    <property type="protein sequence ID" value="GAV22631.1"/>
    <property type="molecule type" value="Genomic_DNA"/>
</dbReference>
<dbReference type="InterPro" id="IPR000515">
    <property type="entry name" value="MetI-like"/>
</dbReference>
<keyword evidence="7 8" id="KW-0472">Membrane</keyword>
<dbReference type="CDD" id="cd06261">
    <property type="entry name" value="TM_PBP2"/>
    <property type="match status" value="1"/>
</dbReference>
<dbReference type="GO" id="GO:0006817">
    <property type="term" value="P:phosphate ion transport"/>
    <property type="evidence" value="ECO:0007669"/>
    <property type="project" value="UniProtKB-KW"/>
</dbReference>
<dbReference type="RefSeq" id="WP_075859108.1">
    <property type="nucleotide sequence ID" value="NZ_BDJK01000016.1"/>
</dbReference>
<evidence type="ECO:0000256" key="9">
    <source>
        <dbReference type="RuleBase" id="RU363054"/>
    </source>
</evidence>
<organism evidence="11 12">
    <name type="scientific">Carboxydothermus pertinax</name>
    <dbReference type="NCBI Taxonomy" id="870242"/>
    <lineage>
        <taxon>Bacteria</taxon>
        <taxon>Bacillati</taxon>
        <taxon>Bacillota</taxon>
        <taxon>Clostridia</taxon>
        <taxon>Thermoanaerobacterales</taxon>
        <taxon>Thermoanaerobacteraceae</taxon>
        <taxon>Carboxydothermus</taxon>
    </lineage>
</organism>
<evidence type="ECO:0000256" key="2">
    <source>
        <dbReference type="ARBA" id="ARBA00007069"/>
    </source>
</evidence>
<keyword evidence="5 8" id="KW-0812">Transmembrane</keyword>
<comment type="function">
    <text evidence="9">Part of the binding-protein-dependent transport system for phosphate; probably responsible for the translocation of the substrate across the membrane.</text>
</comment>
<dbReference type="NCBIfam" id="TIGR02138">
    <property type="entry name" value="phosphate_pstC"/>
    <property type="match status" value="1"/>
</dbReference>
<dbReference type="InterPro" id="IPR011864">
    <property type="entry name" value="Phosphate_PstC"/>
</dbReference>
<keyword evidence="9" id="KW-0592">Phosphate transport</keyword>
<sequence length="291" mass="31478">MSVKKQKIELYIQYLFLLTAMVVTFTIAAIVIFVGKQGLKTFLEVSPLEFFGSHKWVPEQNHFGALTFITGSLLATLLAMVLGGPLGIAGAMFLAKIAPRPLTDYLRTVVDLLAGIPSVVYGWIGLTVIVPAIRDISPTQNGFGLLAAGIILAIMILPTVLSLAEDALRSIPRSLEEASYALGATRWQTLWHVLMPAAAPGIITGLVLGMARAIGETMAVQMVIGNTPLFPRSLFQPTATLTSEIVMEMGNTAFNSTWNNALFLMAFVLLFVSLGLILLVRKFTTPKEEGR</sequence>
<feature type="transmembrane region" description="Helical" evidence="8">
    <location>
        <begin position="189"/>
        <end position="211"/>
    </location>
</feature>
<evidence type="ECO:0000256" key="1">
    <source>
        <dbReference type="ARBA" id="ARBA00004651"/>
    </source>
</evidence>
<evidence type="ECO:0000256" key="7">
    <source>
        <dbReference type="ARBA" id="ARBA00023136"/>
    </source>
</evidence>
<dbReference type="OrthoDB" id="9785113at2"/>
<dbReference type="PANTHER" id="PTHR30425:SF2">
    <property type="entry name" value="ABC TRANSPORTER PERMEASE PROTEIN YQGH-RELATED"/>
    <property type="match status" value="1"/>
</dbReference>
<evidence type="ECO:0000313" key="12">
    <source>
        <dbReference type="Proteomes" id="UP000187485"/>
    </source>
</evidence>
<comment type="subcellular location">
    <subcellularLocation>
        <location evidence="1 8">Cell membrane</location>
        <topology evidence="1 8">Multi-pass membrane protein</topology>
    </subcellularLocation>
</comment>
<feature type="transmembrane region" description="Helical" evidence="8">
    <location>
        <begin position="261"/>
        <end position="280"/>
    </location>
</feature>
<dbReference type="SUPFAM" id="SSF161098">
    <property type="entry name" value="MetI-like"/>
    <property type="match status" value="1"/>
</dbReference>
<feature type="domain" description="ABC transmembrane type-1" evidence="10">
    <location>
        <begin position="69"/>
        <end position="280"/>
    </location>
</feature>
<evidence type="ECO:0000256" key="8">
    <source>
        <dbReference type="RuleBase" id="RU363032"/>
    </source>
</evidence>